<comment type="caution">
    <text evidence="2">The sequence shown here is derived from an EMBL/GenBank/DDBJ whole genome shotgun (WGS) entry which is preliminary data.</text>
</comment>
<dbReference type="EMBL" id="JAVRHX010000003">
    <property type="protein sequence ID" value="MDT0595738.1"/>
    <property type="molecule type" value="Genomic_DNA"/>
</dbReference>
<organism evidence="2 3">
    <name type="scientific">Glaciecola petra</name>
    <dbReference type="NCBI Taxonomy" id="3075602"/>
    <lineage>
        <taxon>Bacteria</taxon>
        <taxon>Pseudomonadati</taxon>
        <taxon>Pseudomonadota</taxon>
        <taxon>Gammaproteobacteria</taxon>
        <taxon>Alteromonadales</taxon>
        <taxon>Alteromonadaceae</taxon>
        <taxon>Glaciecola</taxon>
    </lineage>
</organism>
<feature type="domain" description="RNA polymerase sigma-70 ECF-like HTH" evidence="1">
    <location>
        <begin position="16"/>
        <end position="178"/>
    </location>
</feature>
<dbReference type="InterPro" id="IPR013324">
    <property type="entry name" value="RNA_pol_sigma_r3/r4-like"/>
</dbReference>
<dbReference type="NCBIfam" id="TIGR02999">
    <property type="entry name" value="Sig-70_X6"/>
    <property type="match status" value="1"/>
</dbReference>
<protein>
    <submittedName>
        <fullName evidence="2">ECF-type sigma factor</fullName>
    </submittedName>
</protein>
<dbReference type="Proteomes" id="UP001253545">
    <property type="component" value="Unassembled WGS sequence"/>
</dbReference>
<dbReference type="Gene3D" id="1.10.10.10">
    <property type="entry name" value="Winged helix-like DNA-binding domain superfamily/Winged helix DNA-binding domain"/>
    <property type="match status" value="1"/>
</dbReference>
<keyword evidence="3" id="KW-1185">Reference proteome</keyword>
<dbReference type="InterPro" id="IPR014284">
    <property type="entry name" value="RNA_pol_sigma-70_dom"/>
</dbReference>
<evidence type="ECO:0000313" key="2">
    <source>
        <dbReference type="EMBL" id="MDT0595738.1"/>
    </source>
</evidence>
<dbReference type="InterPro" id="IPR053812">
    <property type="entry name" value="HTH_Sigma70_ECF-like"/>
</dbReference>
<name>A0ABU2ZSX7_9ALTE</name>
<dbReference type="RefSeq" id="WP_311369254.1">
    <property type="nucleotide sequence ID" value="NZ_JAVRHX010000003.1"/>
</dbReference>
<evidence type="ECO:0000259" key="1">
    <source>
        <dbReference type="Pfam" id="PF07638"/>
    </source>
</evidence>
<proteinExistence type="predicted"/>
<dbReference type="NCBIfam" id="TIGR02937">
    <property type="entry name" value="sigma70-ECF"/>
    <property type="match status" value="1"/>
</dbReference>
<dbReference type="SUPFAM" id="SSF88659">
    <property type="entry name" value="Sigma3 and sigma4 domains of RNA polymerase sigma factors"/>
    <property type="match status" value="1"/>
</dbReference>
<gene>
    <name evidence="2" type="ORF">RM552_12840</name>
</gene>
<evidence type="ECO:0000313" key="3">
    <source>
        <dbReference type="Proteomes" id="UP001253545"/>
    </source>
</evidence>
<sequence length="181" mass="20493">MPSFSNEIAALPPELQVLMLQELHNIASRFMHQESAGHTLQATALVNEAYVKLADKTMHIVDEKHFVAIAAQQMRRILVDNARQKQAAKRGGRPLKMTFEEHAIASETDSPNHQVELLYINKLLNELASFDKRASQIFEIKLFSMLGNEDIAKIMNVSLATVERDIKAAKAWFKLQLNNNK</sequence>
<dbReference type="Pfam" id="PF07638">
    <property type="entry name" value="Sigma70_ECF"/>
    <property type="match status" value="1"/>
</dbReference>
<reference evidence="2 3" key="1">
    <citation type="submission" date="2023-09" db="EMBL/GenBank/DDBJ databases">
        <authorList>
            <person name="Rey-Velasco X."/>
        </authorList>
    </citation>
    <scope>NUCLEOTIDE SEQUENCE [LARGE SCALE GENOMIC DNA]</scope>
    <source>
        <strain evidence="2 3">P117</strain>
    </source>
</reference>
<dbReference type="InterPro" id="IPR011517">
    <property type="entry name" value="RNA_pol_sigma70_ECF-like"/>
</dbReference>
<accession>A0ABU2ZSX7</accession>
<dbReference type="InterPro" id="IPR036388">
    <property type="entry name" value="WH-like_DNA-bd_sf"/>
</dbReference>